<feature type="transmembrane region" description="Helical" evidence="1">
    <location>
        <begin position="157"/>
        <end position="174"/>
    </location>
</feature>
<feature type="transmembrane region" description="Helical" evidence="1">
    <location>
        <begin position="194"/>
        <end position="213"/>
    </location>
</feature>
<feature type="transmembrane region" description="Helical" evidence="1">
    <location>
        <begin position="37"/>
        <end position="57"/>
    </location>
</feature>
<dbReference type="PANTHER" id="PTHR38457">
    <property type="entry name" value="REGULATOR ABRB-RELATED"/>
    <property type="match status" value="1"/>
</dbReference>
<keyword evidence="1" id="KW-1133">Transmembrane helix</keyword>
<dbReference type="PIRSF" id="PIRSF038991">
    <property type="entry name" value="Protein_AbrB"/>
    <property type="match status" value="1"/>
</dbReference>
<dbReference type="PANTHER" id="PTHR38457:SF1">
    <property type="entry name" value="REGULATOR ABRB-RELATED"/>
    <property type="match status" value="1"/>
</dbReference>
<organism evidence="2 3">
    <name type="scientific">Paenibacillus enshidis</name>
    <dbReference type="NCBI Taxonomy" id="1458439"/>
    <lineage>
        <taxon>Bacteria</taxon>
        <taxon>Bacillati</taxon>
        <taxon>Bacillota</taxon>
        <taxon>Bacilli</taxon>
        <taxon>Bacillales</taxon>
        <taxon>Paenibacillaceae</taxon>
        <taxon>Paenibacillus</taxon>
    </lineage>
</organism>
<proteinExistence type="predicted"/>
<reference evidence="2 3" key="1">
    <citation type="submission" date="2024-09" db="EMBL/GenBank/DDBJ databases">
        <title>Paenibacillus zeirhizospherea sp. nov., isolated from surface of the maize (Zea mays) roots in a horticulture field, Hungary.</title>
        <authorList>
            <person name="Marton D."/>
            <person name="Farkas M."/>
            <person name="Bedics A."/>
            <person name="Toth E."/>
            <person name="Tancsics A."/>
            <person name="Boka K."/>
            <person name="Maroti G."/>
            <person name="Kriszt B."/>
            <person name="Cserhati M."/>
        </authorList>
    </citation>
    <scope>NUCLEOTIDE SEQUENCE [LARGE SCALE GENOMIC DNA]</scope>
    <source>
        <strain evidence="2 3">KCTC 33519</strain>
    </source>
</reference>
<dbReference type="Proteomes" id="UP001580346">
    <property type="component" value="Unassembled WGS sequence"/>
</dbReference>
<accession>A0ABV5B0K0</accession>
<feature type="transmembrane region" description="Helical" evidence="1">
    <location>
        <begin position="69"/>
        <end position="88"/>
    </location>
</feature>
<keyword evidence="1" id="KW-0812">Transmembrane</keyword>
<dbReference type="RefSeq" id="WP_375358264.1">
    <property type="nucleotide sequence ID" value="NZ_JBHHMI010000054.1"/>
</dbReference>
<protein>
    <submittedName>
        <fullName evidence="2">AbrB family transcriptional regulator</fullName>
    </submittedName>
</protein>
<feature type="transmembrane region" description="Helical" evidence="1">
    <location>
        <begin position="12"/>
        <end position="31"/>
    </location>
</feature>
<dbReference type="InterPro" id="IPR007820">
    <property type="entry name" value="AbrB_fam"/>
</dbReference>
<keyword evidence="1" id="KW-0472">Membrane</keyword>
<name>A0ABV5B0K0_9BACL</name>
<dbReference type="NCBIfam" id="TIGR03082">
    <property type="entry name" value="Gneg_AbrB_dup"/>
    <property type="match status" value="2"/>
</dbReference>
<evidence type="ECO:0000313" key="3">
    <source>
        <dbReference type="Proteomes" id="UP001580346"/>
    </source>
</evidence>
<dbReference type="Pfam" id="PF05145">
    <property type="entry name" value="AbrB"/>
    <property type="match status" value="1"/>
</dbReference>
<feature type="transmembrane region" description="Helical" evidence="1">
    <location>
        <begin position="94"/>
        <end position="112"/>
    </location>
</feature>
<feature type="transmembrane region" description="Helical" evidence="1">
    <location>
        <begin position="275"/>
        <end position="296"/>
    </location>
</feature>
<feature type="transmembrane region" description="Helical" evidence="1">
    <location>
        <begin position="338"/>
        <end position="356"/>
    </location>
</feature>
<gene>
    <name evidence="2" type="ORF">ACE41H_24895</name>
</gene>
<dbReference type="EMBL" id="JBHHMI010000054">
    <property type="protein sequence ID" value="MFB5269998.1"/>
    <property type="molecule type" value="Genomic_DNA"/>
</dbReference>
<keyword evidence="3" id="KW-1185">Reference proteome</keyword>
<feature type="transmembrane region" description="Helical" evidence="1">
    <location>
        <begin position="246"/>
        <end position="263"/>
    </location>
</feature>
<evidence type="ECO:0000313" key="2">
    <source>
        <dbReference type="EMBL" id="MFB5269998.1"/>
    </source>
</evidence>
<sequence>MRLQEIRLTQWGRFFLTCAVSLLGGSLFTILHTPIPWLLGPMTAALIGAKVLKLPLWWSPAVRDTGIGIIGYAIGLTLTVDTLVQTAYQLPSMLLMTVVLISFCVLVAYLFYKLTDVDFPTLMTGSIPGGLTQMVVLADEVKGIDITIVTFMQVTRLIMITFCVPFLLFSPVYGGTEAAAAVEAVRQSSAAWSGLFPGMFIFVPLCVVCACASKKIGLPTAVMLGPLIGTAAAQIAGLKGPALPDSLLNASQFMIGTYVGLLLHPENLKNKTKTVIMAVTGGLILILGSMGLAKWLEAVHHVSPATAFLSMAPGGMDQMGIMAHEVGADLLFVSGYQLFRVLFIYFVVAGTLKFGFQWYSRRQAGKAMPKAK</sequence>
<dbReference type="InterPro" id="IPR017516">
    <property type="entry name" value="AbrB_dup"/>
</dbReference>
<evidence type="ECO:0000256" key="1">
    <source>
        <dbReference type="SAM" id="Phobius"/>
    </source>
</evidence>
<comment type="caution">
    <text evidence="2">The sequence shown here is derived from an EMBL/GenBank/DDBJ whole genome shotgun (WGS) entry which is preliminary data.</text>
</comment>
<feature type="transmembrane region" description="Helical" evidence="1">
    <location>
        <begin position="220"/>
        <end position="240"/>
    </location>
</feature>